<organism evidence="2 3">
    <name type="scientific">Candidatus Litorirhabdus singularis</name>
    <dbReference type="NCBI Taxonomy" id="2518993"/>
    <lineage>
        <taxon>Bacteria</taxon>
        <taxon>Pseudomonadati</taxon>
        <taxon>Pseudomonadota</taxon>
        <taxon>Gammaproteobacteria</taxon>
        <taxon>Cellvibrionales</taxon>
        <taxon>Halieaceae</taxon>
        <taxon>Candidatus Litorirhabdus</taxon>
    </lineage>
</organism>
<dbReference type="InterPro" id="IPR037359">
    <property type="entry name" value="NST/OST"/>
</dbReference>
<evidence type="ECO:0000256" key="1">
    <source>
        <dbReference type="ARBA" id="ARBA00022679"/>
    </source>
</evidence>
<dbReference type="RefSeq" id="WP_279245002.1">
    <property type="nucleotide sequence ID" value="NZ_SHNN01000002.1"/>
</dbReference>
<dbReference type="PANTHER" id="PTHR10605:SF56">
    <property type="entry name" value="BIFUNCTIONAL HEPARAN SULFATE N-DEACETYLASE_N-SULFOTRANSFERASE"/>
    <property type="match status" value="1"/>
</dbReference>
<sequence length="285" mass="33670">MRLEHFPRIEIALRQWLKSYRRESRLAKAYAMPWIKDTKPDFLGIGAPRSASTWLHNRLATHPRVYLPREKELHFFDFMDKSGIDYRYSLGSPIHRRWYSLCFSSAHDMIRGEVTPAYSILPEARIREIAAYLPEIKIIYILRNPIERAWSGLRRRTWYGSGERAGESDLQHLLAMAKAPDVIVRGDYRRNIVQWERVIPPDRMHYIFYDDVKSDGRNELEKTCRFLGVDSQLLPEEPAASNPPNFSPPSKMPEEVRQQLISIYSEDRGFLEDKFDRTLEHWYAN</sequence>
<gene>
    <name evidence="2" type="ORF">EYC98_08935</name>
</gene>
<evidence type="ECO:0000313" key="3">
    <source>
        <dbReference type="Proteomes" id="UP001143362"/>
    </source>
</evidence>
<name>A0ABT3THX8_9GAMM</name>
<dbReference type="Pfam" id="PF13469">
    <property type="entry name" value="Sulfotransfer_3"/>
    <property type="match status" value="1"/>
</dbReference>
<accession>A0ABT3THX8</accession>
<reference evidence="2" key="1">
    <citation type="submission" date="2019-02" db="EMBL/GenBank/DDBJ databases">
        <authorList>
            <person name="Li S.-H."/>
        </authorList>
    </citation>
    <scope>NUCLEOTIDE SEQUENCE</scope>
    <source>
        <strain evidence="2">IMCC14734</strain>
    </source>
</reference>
<dbReference type="Proteomes" id="UP001143362">
    <property type="component" value="Unassembled WGS sequence"/>
</dbReference>
<evidence type="ECO:0000313" key="2">
    <source>
        <dbReference type="EMBL" id="MCX2980987.1"/>
    </source>
</evidence>
<keyword evidence="3" id="KW-1185">Reference proteome</keyword>
<keyword evidence="1" id="KW-0808">Transferase</keyword>
<comment type="caution">
    <text evidence="2">The sequence shown here is derived from an EMBL/GenBank/DDBJ whole genome shotgun (WGS) entry which is preliminary data.</text>
</comment>
<dbReference type="InterPro" id="IPR027417">
    <property type="entry name" value="P-loop_NTPase"/>
</dbReference>
<dbReference type="Gene3D" id="3.40.50.300">
    <property type="entry name" value="P-loop containing nucleotide triphosphate hydrolases"/>
    <property type="match status" value="1"/>
</dbReference>
<dbReference type="SUPFAM" id="SSF52540">
    <property type="entry name" value="P-loop containing nucleoside triphosphate hydrolases"/>
    <property type="match status" value="1"/>
</dbReference>
<dbReference type="EMBL" id="SHNN01000002">
    <property type="protein sequence ID" value="MCX2980987.1"/>
    <property type="molecule type" value="Genomic_DNA"/>
</dbReference>
<protein>
    <submittedName>
        <fullName evidence="2">Sulfotransferase</fullName>
    </submittedName>
</protein>
<proteinExistence type="predicted"/>
<dbReference type="PANTHER" id="PTHR10605">
    <property type="entry name" value="HEPARAN SULFATE SULFOTRANSFERASE"/>
    <property type="match status" value="1"/>
</dbReference>